<dbReference type="EMBL" id="CM037162">
    <property type="protein sequence ID" value="KAH7863405.1"/>
    <property type="molecule type" value="Genomic_DNA"/>
</dbReference>
<keyword evidence="2" id="KW-1185">Reference proteome</keyword>
<dbReference type="Proteomes" id="UP000828048">
    <property type="component" value="Chromosome 12"/>
</dbReference>
<evidence type="ECO:0000313" key="2">
    <source>
        <dbReference type="Proteomes" id="UP000828048"/>
    </source>
</evidence>
<gene>
    <name evidence="1" type="ORF">Vadar_017091</name>
</gene>
<protein>
    <submittedName>
        <fullName evidence="1">Uncharacterized protein</fullName>
    </submittedName>
</protein>
<evidence type="ECO:0000313" key="1">
    <source>
        <dbReference type="EMBL" id="KAH7863405.1"/>
    </source>
</evidence>
<reference evidence="1 2" key="1">
    <citation type="journal article" date="2021" name="Hortic Res">
        <title>High-quality reference genome and annotation aids understanding of berry development for evergreen blueberry (Vaccinium darrowii).</title>
        <authorList>
            <person name="Yu J."/>
            <person name="Hulse-Kemp A.M."/>
            <person name="Babiker E."/>
            <person name="Staton M."/>
        </authorList>
    </citation>
    <scope>NUCLEOTIDE SEQUENCE [LARGE SCALE GENOMIC DNA]</scope>
    <source>
        <strain evidence="2">cv. NJ 8807/NJ 8810</strain>
        <tissue evidence="1">Young leaf</tissue>
    </source>
</reference>
<comment type="caution">
    <text evidence="1">The sequence shown here is derived from an EMBL/GenBank/DDBJ whole genome shotgun (WGS) entry which is preliminary data.</text>
</comment>
<organism evidence="1 2">
    <name type="scientific">Vaccinium darrowii</name>
    <dbReference type="NCBI Taxonomy" id="229202"/>
    <lineage>
        <taxon>Eukaryota</taxon>
        <taxon>Viridiplantae</taxon>
        <taxon>Streptophyta</taxon>
        <taxon>Embryophyta</taxon>
        <taxon>Tracheophyta</taxon>
        <taxon>Spermatophyta</taxon>
        <taxon>Magnoliopsida</taxon>
        <taxon>eudicotyledons</taxon>
        <taxon>Gunneridae</taxon>
        <taxon>Pentapetalae</taxon>
        <taxon>asterids</taxon>
        <taxon>Ericales</taxon>
        <taxon>Ericaceae</taxon>
        <taxon>Vaccinioideae</taxon>
        <taxon>Vaccinieae</taxon>
        <taxon>Vaccinium</taxon>
    </lineage>
</organism>
<sequence>MGWRVGDKDDGAPLYVETSSSSSLSGNSSHFHRSFQALRPSAGGHHSGGCPVSSLFSSLSLSPSRSAGLFQLYLGLLFQLKTSFLKTNPETQQVEHKQMTPDAAYDFVTSVRPRVQLASAQWQAVQDYYIQIMKRSERNICTRNSGVETSVFPLKYDPETFDEL</sequence>
<proteinExistence type="predicted"/>
<accession>A0ACB7ZC60</accession>
<name>A0ACB7ZC60_9ERIC</name>